<sequence length="125" mass="14679">MARPKSRTVPKVPATQEIAMKYDCVGTWRISTEFQYTRNRCSRQKNTGPVNWTGESGLIRPVYVYSSFFSFIRMKYLAFQSDDAESRRLDESEKQSDRNRTAVKTFRECSKMRPLRIHSVKRIGQ</sequence>
<feature type="region of interest" description="Disordered" evidence="1">
    <location>
        <begin position="82"/>
        <end position="102"/>
    </location>
</feature>
<dbReference type="RefSeq" id="XP_049137680.1">
    <property type="nucleotide sequence ID" value="XM_049296456.1"/>
</dbReference>
<accession>A0A9Q8SGF6</accession>
<evidence type="ECO:0000313" key="3">
    <source>
        <dbReference type="Proteomes" id="UP000830671"/>
    </source>
</evidence>
<dbReference type="GeneID" id="73351466"/>
<proteinExistence type="predicted"/>
<feature type="compositionally biased region" description="Basic and acidic residues" evidence="1">
    <location>
        <begin position="84"/>
        <end position="102"/>
    </location>
</feature>
<dbReference type="EMBL" id="CP019472">
    <property type="protein sequence ID" value="UQC76037.1"/>
    <property type="molecule type" value="Genomic_DNA"/>
</dbReference>
<evidence type="ECO:0000256" key="1">
    <source>
        <dbReference type="SAM" id="MobiDB-lite"/>
    </source>
</evidence>
<name>A0A9Q8SGF6_9PEZI</name>
<protein>
    <submittedName>
        <fullName evidence="2">Uncharacterized protein</fullName>
    </submittedName>
</protein>
<dbReference type="KEGG" id="clup:CLUP02_17548"/>
<evidence type="ECO:0000313" key="2">
    <source>
        <dbReference type="EMBL" id="UQC76037.1"/>
    </source>
</evidence>
<dbReference type="Proteomes" id="UP000830671">
    <property type="component" value="Chromosome 10"/>
</dbReference>
<organism evidence="2 3">
    <name type="scientific">Colletotrichum lupini</name>
    <dbReference type="NCBI Taxonomy" id="145971"/>
    <lineage>
        <taxon>Eukaryota</taxon>
        <taxon>Fungi</taxon>
        <taxon>Dikarya</taxon>
        <taxon>Ascomycota</taxon>
        <taxon>Pezizomycotina</taxon>
        <taxon>Sordariomycetes</taxon>
        <taxon>Hypocreomycetidae</taxon>
        <taxon>Glomerellales</taxon>
        <taxon>Glomerellaceae</taxon>
        <taxon>Colletotrichum</taxon>
        <taxon>Colletotrichum acutatum species complex</taxon>
    </lineage>
</organism>
<reference evidence="2" key="1">
    <citation type="journal article" date="2021" name="Mol. Plant Microbe Interact.">
        <title>Complete Genome Sequence of the Plant-Pathogenic Fungus Colletotrichum lupini.</title>
        <authorList>
            <person name="Baroncelli R."/>
            <person name="Pensec F."/>
            <person name="Da Lio D."/>
            <person name="Boufleur T."/>
            <person name="Vicente I."/>
            <person name="Sarrocco S."/>
            <person name="Picot A."/>
            <person name="Baraldi E."/>
            <person name="Sukno S."/>
            <person name="Thon M."/>
            <person name="Le Floch G."/>
        </authorList>
    </citation>
    <scope>NUCLEOTIDE SEQUENCE</scope>
    <source>
        <strain evidence="2">IMI 504893</strain>
    </source>
</reference>
<gene>
    <name evidence="2" type="ORF">CLUP02_17548</name>
</gene>
<keyword evidence="3" id="KW-1185">Reference proteome</keyword>
<dbReference type="AlphaFoldDB" id="A0A9Q8SGF6"/>